<accession>A0A1E3QJJ5</accession>
<dbReference type="AlphaFoldDB" id="A0A1E3QJJ5"/>
<evidence type="ECO:0000313" key="1">
    <source>
        <dbReference type="EMBL" id="ODQ77167.1"/>
    </source>
</evidence>
<dbReference type="RefSeq" id="XP_018982495.1">
    <property type="nucleotide sequence ID" value="XM_019130040.1"/>
</dbReference>
<name>A0A1E3QJJ5_9ASCO</name>
<proteinExistence type="predicted"/>
<evidence type="ECO:0000313" key="2">
    <source>
        <dbReference type="Proteomes" id="UP000094336"/>
    </source>
</evidence>
<keyword evidence="2" id="KW-1185">Reference proteome</keyword>
<dbReference type="GeneID" id="30147893"/>
<dbReference type="EMBL" id="KV454442">
    <property type="protein sequence ID" value="ODQ77167.1"/>
    <property type="molecule type" value="Genomic_DNA"/>
</dbReference>
<protein>
    <submittedName>
        <fullName evidence="1">Uncharacterized protein</fullName>
    </submittedName>
</protein>
<reference evidence="2" key="1">
    <citation type="submission" date="2016-05" db="EMBL/GenBank/DDBJ databases">
        <title>Comparative genomics of biotechnologically important yeasts.</title>
        <authorList>
            <consortium name="DOE Joint Genome Institute"/>
            <person name="Riley R."/>
            <person name="Haridas S."/>
            <person name="Wolfe K.H."/>
            <person name="Lopes M.R."/>
            <person name="Hittinger C.T."/>
            <person name="Goker M."/>
            <person name="Salamov A."/>
            <person name="Wisecaver J."/>
            <person name="Long T.M."/>
            <person name="Aerts A.L."/>
            <person name="Barry K."/>
            <person name="Choi C."/>
            <person name="Clum A."/>
            <person name="Coughlan A.Y."/>
            <person name="Deshpande S."/>
            <person name="Douglass A.P."/>
            <person name="Hanson S.J."/>
            <person name="Klenk H.-P."/>
            <person name="Labutti K."/>
            <person name="Lapidus A."/>
            <person name="Lindquist E."/>
            <person name="Lipzen A."/>
            <person name="Meier-Kolthoff J.P."/>
            <person name="Ohm R.A."/>
            <person name="Otillar R.P."/>
            <person name="Pangilinan J."/>
            <person name="Peng Y."/>
            <person name="Rokas A."/>
            <person name="Rosa C.A."/>
            <person name="Scheuner C."/>
            <person name="Sibirny A.A."/>
            <person name="Slot J.C."/>
            <person name="Stielow J.B."/>
            <person name="Sun H."/>
            <person name="Kurtzman C.P."/>
            <person name="Blackwell M."/>
            <person name="Grigoriev I.V."/>
            <person name="Jeffries T.W."/>
        </authorList>
    </citation>
    <scope>NUCLEOTIDE SEQUENCE [LARGE SCALE GENOMIC DNA]</scope>
    <source>
        <strain evidence="2">NRRL Y-12698</strain>
    </source>
</reference>
<sequence length="583" mass="66810">MLLIDGGPVVHQLRLCLQDLPLDILGLICFYLLPINPPIDQVAKLHSPAFTFVPVKWLRYMTPNAPPAFRPVTALYFDQMLDLASLARTCVAFYSYVTKVAFEMTHYYRLIDHNTSFVRESYLGSFVGAPDLRVIREVSERKQAQWRDLLASRASLVSSSFSQDWNFVQKRISYLEVATFEDLERFCETSARFGLDYVTAINELKLLILVDNMKTDYPPWILKRLMVNSLAVQFHPDTWGQLLSRVCFDRVSRLDLLLSLKLFDGRSPVLQTGVYENTLSHLFPLLKHLYIYLDCNPAGILASENFSTLWEFSRLELFSVRYTKSHDVYRTKNSGGMIRLLHRFTRVRSFSSRCKILLDEKFIGDFVTKQALDEIDSILARDTGARGETSRLNCFEWTEESFIQVTDAASLERLTSLIAFLSPAKLSFKFGQQVEVPYNSEINFITMLLKRLVAKTRGAVTVDKVAVEMCWRVIDDSVFYKAYKSQGAKLHSSGKPTLSPPGSALPPQEMLVAPIVGPWSRSGQNFTRYRQVENYLVGYSPSVSLTVDRDGEPEQDHFWSIDTCLNDFEQYCFPAKKRSSLWD</sequence>
<dbReference type="Proteomes" id="UP000094336">
    <property type="component" value="Unassembled WGS sequence"/>
</dbReference>
<dbReference type="OrthoDB" id="4026135at2759"/>
<gene>
    <name evidence="1" type="ORF">BABINDRAFT_163679</name>
</gene>
<organism evidence="1 2">
    <name type="scientific">Babjeviella inositovora NRRL Y-12698</name>
    <dbReference type="NCBI Taxonomy" id="984486"/>
    <lineage>
        <taxon>Eukaryota</taxon>
        <taxon>Fungi</taxon>
        <taxon>Dikarya</taxon>
        <taxon>Ascomycota</taxon>
        <taxon>Saccharomycotina</taxon>
        <taxon>Pichiomycetes</taxon>
        <taxon>Serinales incertae sedis</taxon>
        <taxon>Babjeviella</taxon>
    </lineage>
</organism>